<dbReference type="OrthoDB" id="413313at2759"/>
<evidence type="ECO:0000256" key="6">
    <source>
        <dbReference type="SAM" id="MobiDB-lite"/>
    </source>
</evidence>
<evidence type="ECO:0000313" key="8">
    <source>
        <dbReference type="Proteomes" id="UP000198406"/>
    </source>
</evidence>
<keyword evidence="5" id="KW-0472">Membrane</keyword>
<dbReference type="EMBL" id="BDSP01000252">
    <property type="protein sequence ID" value="GAX26827.1"/>
    <property type="molecule type" value="Genomic_DNA"/>
</dbReference>
<evidence type="ECO:0000256" key="4">
    <source>
        <dbReference type="ARBA" id="ARBA00023128"/>
    </source>
</evidence>
<dbReference type="PANTHER" id="PTHR28234">
    <property type="entry name" value="NUCLEAR CONTROL OF ATPASE PROTEIN 2"/>
    <property type="match status" value="1"/>
</dbReference>
<evidence type="ECO:0000256" key="1">
    <source>
        <dbReference type="ARBA" id="ARBA00004225"/>
    </source>
</evidence>
<sequence length="746" mass="84126">MTETSSSPPTKTWMSPPFWRSTIVKPAATSSSNHHPAKADHRRRRSLPLRRADFEAIFQNPYSSVRGLNYQQPSSLTAVRNLLSVVAPDEEDAMANTGDDDESSSSENDSAHDLYFLEDVTESAPLMEKISRSRSDERVTSLGTLKGGTSMTPTATASQLAEGTLRALRDLALDEAVALNAALHYWTRRWERPFLGWLEAGPLVWFSRQGYRHELLGEKVSHLQAVLVRRCSAIGELQQHLLRSGLQEGVAQWGFLGLGGQWAAVAGAHMDGQTEIKDYPRYGSAAMVSEENKNLSPHWRASYCEKTPQSSIPATQFSFGDVSDNLPYRTNLSVQKNPGGGIVVDNPGRLAAWSVDAIYLIRRYLYRCGFGMVALPYEAHWTRGKNGLPIWASDLSDGEPDATHRRSDSGILSEERESALSIVNVPALISEVEGITDIMEGVMQIQRKRRLEVLKPPGWFSRNWYLVATSVPLFGSMAIWLVRNDRGRTLFRSLKHSMSSFFKERLKDPIVAIFSEVWKGRDSFSDAKARTETIAVLKKMIRSWLDDYYPEMSKKQRERMADAMDVSLIENKKEESMKTFYEINNVIRMSFIEMQYMKKEMMNALQAMDEMMSANDININIAAITPAAILAYGGSRIFKYLLYAVLKLGKSREEIFGSFRKILTDIERLLVMRDNQPTTYSGTVKPGQTQLGPDDLGMLMLLIHECRTLMWQNPRRFSLYIVSVSEDLAELAGERGTEIFVMMAKL</sequence>
<evidence type="ECO:0000256" key="5">
    <source>
        <dbReference type="ARBA" id="ARBA00023136"/>
    </source>
</evidence>
<dbReference type="AlphaFoldDB" id="A0A1Z5KKW0"/>
<name>A0A1Z5KKW0_FISSO</name>
<proteinExistence type="predicted"/>
<evidence type="ECO:0000313" key="7">
    <source>
        <dbReference type="EMBL" id="GAX26827.1"/>
    </source>
</evidence>
<evidence type="ECO:0000256" key="3">
    <source>
        <dbReference type="ARBA" id="ARBA00022989"/>
    </source>
</evidence>
<accession>A0A1Z5KKW0</accession>
<keyword evidence="2" id="KW-0812">Transmembrane</keyword>
<feature type="compositionally biased region" description="Polar residues" evidence="6">
    <location>
        <begin position="141"/>
        <end position="155"/>
    </location>
</feature>
<evidence type="ECO:0008006" key="9">
    <source>
        <dbReference type="Google" id="ProtNLM"/>
    </source>
</evidence>
<dbReference type="Pfam" id="PF08637">
    <property type="entry name" value="NCA2"/>
    <property type="match status" value="1"/>
</dbReference>
<evidence type="ECO:0000256" key="2">
    <source>
        <dbReference type="ARBA" id="ARBA00022692"/>
    </source>
</evidence>
<comment type="subcellular location">
    <subcellularLocation>
        <location evidence="1">Mitochondrion membrane</location>
        <topology evidence="1">Multi-pass membrane protein</topology>
    </subcellularLocation>
</comment>
<reference evidence="7 8" key="1">
    <citation type="journal article" date="2015" name="Plant Cell">
        <title>Oil accumulation by the oleaginous diatom Fistulifera solaris as revealed by the genome and transcriptome.</title>
        <authorList>
            <person name="Tanaka T."/>
            <person name="Maeda Y."/>
            <person name="Veluchamy A."/>
            <person name="Tanaka M."/>
            <person name="Abida H."/>
            <person name="Marechal E."/>
            <person name="Bowler C."/>
            <person name="Muto M."/>
            <person name="Sunaga Y."/>
            <person name="Tanaka M."/>
            <person name="Yoshino T."/>
            <person name="Taniguchi T."/>
            <person name="Fukuda Y."/>
            <person name="Nemoto M."/>
            <person name="Matsumoto M."/>
            <person name="Wong P.S."/>
            <person name="Aburatani S."/>
            <person name="Fujibuchi W."/>
        </authorList>
    </citation>
    <scope>NUCLEOTIDE SEQUENCE [LARGE SCALE GENOMIC DNA]</scope>
    <source>
        <strain evidence="7 8">JPCC DA0580</strain>
    </source>
</reference>
<organism evidence="7 8">
    <name type="scientific">Fistulifera solaris</name>
    <name type="common">Oleaginous diatom</name>
    <dbReference type="NCBI Taxonomy" id="1519565"/>
    <lineage>
        <taxon>Eukaryota</taxon>
        <taxon>Sar</taxon>
        <taxon>Stramenopiles</taxon>
        <taxon>Ochrophyta</taxon>
        <taxon>Bacillariophyta</taxon>
        <taxon>Bacillariophyceae</taxon>
        <taxon>Bacillariophycidae</taxon>
        <taxon>Naviculales</taxon>
        <taxon>Naviculaceae</taxon>
        <taxon>Fistulifera</taxon>
    </lineage>
</organism>
<dbReference type="InParanoid" id="A0A1Z5KKW0"/>
<feature type="compositionally biased region" description="Basic and acidic residues" evidence="6">
    <location>
        <begin position="129"/>
        <end position="139"/>
    </location>
</feature>
<gene>
    <name evidence="7" type="ORF">FisN_9Lh094</name>
</gene>
<keyword evidence="8" id="KW-1185">Reference proteome</keyword>
<comment type="caution">
    <text evidence="7">The sequence shown here is derived from an EMBL/GenBank/DDBJ whole genome shotgun (WGS) entry which is preliminary data.</text>
</comment>
<keyword evidence="4" id="KW-0496">Mitochondrion</keyword>
<dbReference type="InterPro" id="IPR013946">
    <property type="entry name" value="NCA2-like"/>
</dbReference>
<dbReference type="Proteomes" id="UP000198406">
    <property type="component" value="Unassembled WGS sequence"/>
</dbReference>
<keyword evidence="3" id="KW-1133">Transmembrane helix</keyword>
<feature type="region of interest" description="Disordered" evidence="6">
    <location>
        <begin position="24"/>
        <end position="46"/>
    </location>
</feature>
<dbReference type="PANTHER" id="PTHR28234:SF1">
    <property type="entry name" value="NUCLEAR CONTROL OF ATPASE PROTEIN 2"/>
    <property type="match status" value="1"/>
</dbReference>
<feature type="region of interest" description="Disordered" evidence="6">
    <location>
        <begin position="129"/>
        <end position="155"/>
    </location>
</feature>
<dbReference type="GO" id="GO:0005741">
    <property type="term" value="C:mitochondrial outer membrane"/>
    <property type="evidence" value="ECO:0007669"/>
    <property type="project" value="TreeGrafter"/>
</dbReference>
<protein>
    <recommendedName>
        <fullName evidence="9">Nuclear control of ATPase protein 2</fullName>
    </recommendedName>
</protein>